<dbReference type="EMBL" id="CP101508">
    <property type="protein sequence ID" value="UTV27493.1"/>
    <property type="molecule type" value="Genomic_DNA"/>
</dbReference>
<sequence length="230" mass="23762">MKNKHIVLGLLASASLVGCGGSSDSGSSKSGSFVGDGIYLNSSDFAVMIVDSTRTENPLAVGDFANDSVYFVDSATTTGNTMVTKGITVSDSTVTVSLSEQEMTATFTDSQVTLTAVIDDANLIYSMDKTAASLPLAQIVGTHTNPDDGSTWTINADGSFTVNGICTISGTLQRNGDYFNVNATATACASSSFNGAYTGAFLTVKYNGTDYIAGLLGNETSLMWGHAPKS</sequence>
<dbReference type="Proteomes" id="UP001057998">
    <property type="component" value="Chromosome 1"/>
</dbReference>
<organism evidence="1 2">
    <name type="scientific">Photobacterium atrarenae</name>
    <dbReference type="NCBI Taxonomy" id="865757"/>
    <lineage>
        <taxon>Bacteria</taxon>
        <taxon>Pseudomonadati</taxon>
        <taxon>Pseudomonadota</taxon>
        <taxon>Gammaproteobacteria</taxon>
        <taxon>Vibrionales</taxon>
        <taxon>Vibrionaceae</taxon>
        <taxon>Photobacterium</taxon>
    </lineage>
</organism>
<evidence type="ECO:0008006" key="3">
    <source>
        <dbReference type="Google" id="ProtNLM"/>
    </source>
</evidence>
<keyword evidence="2" id="KW-1185">Reference proteome</keyword>
<name>A0ABY5GGJ5_9GAMM</name>
<evidence type="ECO:0000313" key="1">
    <source>
        <dbReference type="EMBL" id="UTV27493.1"/>
    </source>
</evidence>
<proteinExistence type="predicted"/>
<dbReference type="PROSITE" id="PS51257">
    <property type="entry name" value="PROKAR_LIPOPROTEIN"/>
    <property type="match status" value="1"/>
</dbReference>
<reference evidence="1" key="1">
    <citation type="submission" date="2022-07" db="EMBL/GenBank/DDBJ databases">
        <title>Genome sequencing of Photobacterium atrarenae GJH2-4.</title>
        <authorList>
            <person name="Park S.-J."/>
        </authorList>
    </citation>
    <scope>NUCLEOTIDE SEQUENCE</scope>
    <source>
        <strain evidence="1">GJH2-4</strain>
    </source>
</reference>
<protein>
    <recommendedName>
        <fullName evidence="3">Lipoprotein</fullName>
    </recommendedName>
</protein>
<dbReference type="RefSeq" id="WP_255388712.1">
    <property type="nucleotide sequence ID" value="NZ_CP101508.1"/>
</dbReference>
<gene>
    <name evidence="1" type="ORF">NNL38_14450</name>
</gene>
<accession>A0ABY5GGJ5</accession>
<evidence type="ECO:0000313" key="2">
    <source>
        <dbReference type="Proteomes" id="UP001057998"/>
    </source>
</evidence>